<dbReference type="Pfam" id="PF08238">
    <property type="entry name" value="Sel1"/>
    <property type="match status" value="6"/>
</dbReference>
<dbReference type="SMART" id="SM00671">
    <property type="entry name" value="SEL1"/>
    <property type="match status" value="4"/>
</dbReference>
<dbReference type="RefSeq" id="WP_305106556.1">
    <property type="nucleotide sequence ID" value="NZ_JAUTWS010000033.1"/>
</dbReference>
<dbReference type="InterPro" id="IPR011990">
    <property type="entry name" value="TPR-like_helical_dom_sf"/>
</dbReference>
<proteinExistence type="predicted"/>
<reference evidence="1 2" key="1">
    <citation type="submission" date="2023-08" db="EMBL/GenBank/DDBJ databases">
        <title>The draft genome sequence of Paracraurococcus sp. LOR1-02.</title>
        <authorList>
            <person name="Kingkaew E."/>
            <person name="Tanasupawat S."/>
        </authorList>
    </citation>
    <scope>NUCLEOTIDE SEQUENCE [LARGE SCALE GENOMIC DNA]</scope>
    <source>
        <strain evidence="1 2">LOR1-02</strain>
    </source>
</reference>
<protein>
    <submittedName>
        <fullName evidence="1">Tetratricopeptide repeat protein</fullName>
    </submittedName>
</protein>
<organism evidence="1 2">
    <name type="scientific">Paracraurococcus lichenis</name>
    <dbReference type="NCBI Taxonomy" id="3064888"/>
    <lineage>
        <taxon>Bacteria</taxon>
        <taxon>Pseudomonadati</taxon>
        <taxon>Pseudomonadota</taxon>
        <taxon>Alphaproteobacteria</taxon>
        <taxon>Acetobacterales</taxon>
        <taxon>Roseomonadaceae</taxon>
        <taxon>Paracraurococcus</taxon>
    </lineage>
</organism>
<gene>
    <name evidence="1" type="ORF">Q7A36_25355</name>
</gene>
<keyword evidence="2" id="KW-1185">Reference proteome</keyword>
<evidence type="ECO:0000313" key="1">
    <source>
        <dbReference type="EMBL" id="MDO9711700.1"/>
    </source>
</evidence>
<dbReference type="SUPFAM" id="SSF81901">
    <property type="entry name" value="HCP-like"/>
    <property type="match status" value="1"/>
</dbReference>
<sequence length="335" mass="36010">MPRREPAAPSDISYQACRSLTPDDLDAMLRGDPQEAARWLGAAARYGVVEAQTAYAQLLLDGRGVARDATAAFAWFSVAAGAGSVEATNMVGRCHENGWGVPADAAAAAPFYRDAAERGYDWAQYNLANLLARGAGLPQDRGQALLWYRRAAAQGHAKSANLIGRFLEEGWEVPPDPGAAALWYRRAAEGGDFRGQFNHGTLLARQGRVAEAATWFGHAVAGGTRGFLRSMARALEQAPEPEFQAIRLRALARCCEGGEAADAFAYAMALRDSGEAEAARSWLQRAAAAGHAEAQAMLRPASRTSMARDRLRRHLARAMAGLARALTRRTVRHAP</sequence>
<dbReference type="EMBL" id="JAUTWS010000033">
    <property type="protein sequence ID" value="MDO9711700.1"/>
    <property type="molecule type" value="Genomic_DNA"/>
</dbReference>
<dbReference type="Gene3D" id="1.25.40.10">
    <property type="entry name" value="Tetratricopeptide repeat domain"/>
    <property type="match status" value="1"/>
</dbReference>
<dbReference type="InterPro" id="IPR050767">
    <property type="entry name" value="Sel1_AlgK"/>
</dbReference>
<dbReference type="InterPro" id="IPR006597">
    <property type="entry name" value="Sel1-like"/>
</dbReference>
<dbReference type="PANTHER" id="PTHR11102">
    <property type="entry name" value="SEL-1-LIKE PROTEIN"/>
    <property type="match status" value="1"/>
</dbReference>
<name>A0ABT9E6A1_9PROT</name>
<comment type="caution">
    <text evidence="1">The sequence shown here is derived from an EMBL/GenBank/DDBJ whole genome shotgun (WGS) entry which is preliminary data.</text>
</comment>
<dbReference type="PANTHER" id="PTHR11102:SF160">
    <property type="entry name" value="ERAD-ASSOCIATED E3 UBIQUITIN-PROTEIN LIGASE COMPONENT HRD3"/>
    <property type="match status" value="1"/>
</dbReference>
<accession>A0ABT9E6A1</accession>
<evidence type="ECO:0000313" key="2">
    <source>
        <dbReference type="Proteomes" id="UP001243009"/>
    </source>
</evidence>
<dbReference type="Proteomes" id="UP001243009">
    <property type="component" value="Unassembled WGS sequence"/>
</dbReference>